<proteinExistence type="predicted"/>
<dbReference type="InterPro" id="IPR046232">
    <property type="entry name" value="DUF6265"/>
</dbReference>
<evidence type="ECO:0000259" key="2">
    <source>
        <dbReference type="Pfam" id="PF19780"/>
    </source>
</evidence>
<dbReference type="PROSITE" id="PS51257">
    <property type="entry name" value="PROKAR_LIPOPROTEIN"/>
    <property type="match status" value="1"/>
</dbReference>
<evidence type="ECO:0000313" key="4">
    <source>
        <dbReference type="Proteomes" id="UP000431269"/>
    </source>
</evidence>
<dbReference type="KEGG" id="tsv:DSM104635_03809"/>
<feature type="chain" id="PRO_5026308936" description="DUF6265 domain-containing protein" evidence="1">
    <location>
        <begin position="24"/>
        <end position="164"/>
    </location>
</feature>
<feature type="signal peptide" evidence="1">
    <location>
        <begin position="1"/>
        <end position="23"/>
    </location>
</feature>
<accession>A0A6I6MX18</accession>
<evidence type="ECO:0000313" key="3">
    <source>
        <dbReference type="EMBL" id="QGZ96944.1"/>
    </source>
</evidence>
<dbReference type="Pfam" id="PF19780">
    <property type="entry name" value="DUF6265"/>
    <property type="match status" value="1"/>
</dbReference>
<evidence type="ECO:0000256" key="1">
    <source>
        <dbReference type="SAM" id="SignalP"/>
    </source>
</evidence>
<dbReference type="AlphaFoldDB" id="A0A6I6MX18"/>
<feature type="domain" description="DUF6265" evidence="2">
    <location>
        <begin position="38"/>
        <end position="145"/>
    </location>
</feature>
<keyword evidence="4" id="KW-1185">Reference proteome</keyword>
<organism evidence="3 4">
    <name type="scientific">Terricaulis silvestris</name>
    <dbReference type="NCBI Taxonomy" id="2686094"/>
    <lineage>
        <taxon>Bacteria</taxon>
        <taxon>Pseudomonadati</taxon>
        <taxon>Pseudomonadota</taxon>
        <taxon>Alphaproteobacteria</taxon>
        <taxon>Caulobacterales</taxon>
        <taxon>Caulobacteraceae</taxon>
        <taxon>Terricaulis</taxon>
    </lineage>
</organism>
<name>A0A6I6MX18_9CAUL</name>
<sequence>MIKLLKSAMIAAALLSGACAAQAQTAAPLAVATIDDAAWLAGRWVGEGFGGQMEEAWTPPVGGQMVGHFRYWRDGQPQFYEFLMMDVVEGGVRMRVKHFNPDMVGWEEKAEWVTFEPVSAGPDALIFNGLEIRREGADRIVMTIRLRHGETITEEILRFQRAPL</sequence>
<keyword evidence="1" id="KW-0732">Signal</keyword>
<dbReference type="EMBL" id="CP047045">
    <property type="protein sequence ID" value="QGZ96944.1"/>
    <property type="molecule type" value="Genomic_DNA"/>
</dbReference>
<protein>
    <recommendedName>
        <fullName evidence="2">DUF6265 domain-containing protein</fullName>
    </recommendedName>
</protein>
<reference evidence="4" key="1">
    <citation type="submission" date="2019-12" db="EMBL/GenBank/DDBJ databases">
        <title>Complete genome of Terracaulis silvestris 0127_4.</title>
        <authorList>
            <person name="Vieira S."/>
            <person name="Riedel T."/>
            <person name="Sproer C."/>
            <person name="Pascual J."/>
            <person name="Boedeker C."/>
            <person name="Overmann J."/>
        </authorList>
    </citation>
    <scope>NUCLEOTIDE SEQUENCE [LARGE SCALE GENOMIC DNA]</scope>
    <source>
        <strain evidence="4">0127_4</strain>
    </source>
</reference>
<dbReference type="Proteomes" id="UP000431269">
    <property type="component" value="Chromosome"/>
</dbReference>
<dbReference type="RefSeq" id="WP_158767729.1">
    <property type="nucleotide sequence ID" value="NZ_CP047045.1"/>
</dbReference>
<gene>
    <name evidence="3" type="ORF">DSM104635_03809</name>
</gene>